<organism evidence="1 2">
    <name type="scientific">Paramecium octaurelia</name>
    <dbReference type="NCBI Taxonomy" id="43137"/>
    <lineage>
        <taxon>Eukaryota</taxon>
        <taxon>Sar</taxon>
        <taxon>Alveolata</taxon>
        <taxon>Ciliophora</taxon>
        <taxon>Intramacronucleata</taxon>
        <taxon>Oligohymenophorea</taxon>
        <taxon>Peniculida</taxon>
        <taxon>Parameciidae</taxon>
        <taxon>Paramecium</taxon>
    </lineage>
</organism>
<accession>A0A8S1XDC7</accession>
<evidence type="ECO:0000313" key="1">
    <source>
        <dbReference type="EMBL" id="CAD8198791.1"/>
    </source>
</evidence>
<dbReference type="AlphaFoldDB" id="A0A8S1XDC7"/>
<gene>
    <name evidence="1" type="ORF">POCTA_138.1.T1170189</name>
</gene>
<dbReference type="OrthoDB" id="297511at2759"/>
<evidence type="ECO:0000313" key="2">
    <source>
        <dbReference type="Proteomes" id="UP000683925"/>
    </source>
</evidence>
<comment type="caution">
    <text evidence="1">The sequence shown here is derived from an EMBL/GenBank/DDBJ whole genome shotgun (WGS) entry which is preliminary data.</text>
</comment>
<protein>
    <submittedName>
        <fullName evidence="1">Uncharacterized protein</fullName>
    </submittedName>
</protein>
<proteinExistence type="predicted"/>
<name>A0A8S1XDC7_PAROT</name>
<reference evidence="1" key="1">
    <citation type="submission" date="2021-01" db="EMBL/GenBank/DDBJ databases">
        <authorList>
            <consortium name="Genoscope - CEA"/>
            <person name="William W."/>
        </authorList>
    </citation>
    <scope>NUCLEOTIDE SEQUENCE</scope>
</reference>
<dbReference type="Proteomes" id="UP000683925">
    <property type="component" value="Unassembled WGS sequence"/>
</dbReference>
<sequence length="138" mass="16421">MRNDKKEKTFTSNYQMREQPQFDKTNLKSALQKKKLNSFIRYDSIKCKNVTEILCIRNRFQFIFRMVSKKLKRLYKYNLLQDSKTLSRLTYLLTERGTLDLSKIEKNSHAHIQLGEIHESCFTKSSQPKQILSKSLAH</sequence>
<keyword evidence="2" id="KW-1185">Reference proteome</keyword>
<dbReference type="EMBL" id="CAJJDP010000117">
    <property type="protein sequence ID" value="CAD8198791.1"/>
    <property type="molecule type" value="Genomic_DNA"/>
</dbReference>